<sequence length="308" mass="34992">MEKKKNHNKRRTFVKGAVLAGCGSMLPGLVKAQASDGGRRPKKLLRIAHITDVHLSSDNNAPARFNACIDKIKERKIDFFLNGGDSIMAADGKDIGREQVSEMWDLWKTSRNRFSEYEMYSCLGNHDMWWAAPDKVDPMYGKGYAMQQLGMPSTFYSFDKKDWHFIVLDSNVDGGGALGNKQMQWLSDDLAKLPKGTPVLIMSHYPILSASTHTVGGNHKDSLQVTKILYKHPDKRIHCIGGHVHLFDTVVYNNVHYYCNGAMSGYWWGNGDEDSAQKYWYHETPPGYTIIELFEDGAMENHYHPHQF</sequence>
<evidence type="ECO:0000259" key="1">
    <source>
        <dbReference type="Pfam" id="PF00149"/>
    </source>
</evidence>
<dbReference type="Pfam" id="PF00149">
    <property type="entry name" value="Metallophos"/>
    <property type="match status" value="1"/>
</dbReference>
<feature type="domain" description="Calcineurin-like phosphoesterase" evidence="1">
    <location>
        <begin position="45"/>
        <end position="245"/>
    </location>
</feature>
<organism evidence="2 3">
    <name type="scientific">Flagellimonas abyssi</name>
    <dbReference type="NCBI Taxonomy" id="2864871"/>
    <lineage>
        <taxon>Bacteria</taxon>
        <taxon>Pseudomonadati</taxon>
        <taxon>Bacteroidota</taxon>
        <taxon>Flavobacteriia</taxon>
        <taxon>Flavobacteriales</taxon>
        <taxon>Flavobacteriaceae</taxon>
        <taxon>Flagellimonas</taxon>
    </lineage>
</organism>
<dbReference type="InterPro" id="IPR051918">
    <property type="entry name" value="STPP_CPPED1"/>
</dbReference>
<dbReference type="PANTHER" id="PTHR43143">
    <property type="entry name" value="METALLOPHOSPHOESTERASE, CALCINEURIN SUPERFAMILY"/>
    <property type="match status" value="1"/>
</dbReference>
<gene>
    <name evidence="2" type="ORF">K1F36_03535</name>
</gene>
<evidence type="ECO:0000313" key="3">
    <source>
        <dbReference type="Proteomes" id="UP001196136"/>
    </source>
</evidence>
<proteinExistence type="predicted"/>
<dbReference type="PROSITE" id="PS51318">
    <property type="entry name" value="TAT"/>
    <property type="match status" value="1"/>
</dbReference>
<accession>A0ABS7EMS8</accession>
<dbReference type="RefSeq" id="WP_220112570.1">
    <property type="nucleotide sequence ID" value="NZ_JAHZSV010000003.1"/>
</dbReference>
<keyword evidence="3" id="KW-1185">Reference proteome</keyword>
<dbReference type="InterPro" id="IPR029052">
    <property type="entry name" value="Metallo-depent_PP-like"/>
</dbReference>
<dbReference type="Proteomes" id="UP001196136">
    <property type="component" value="Unassembled WGS sequence"/>
</dbReference>
<name>A0ABS7EMS8_9FLAO</name>
<dbReference type="PANTHER" id="PTHR43143:SF1">
    <property type="entry name" value="SERINE_THREONINE-PROTEIN PHOSPHATASE CPPED1"/>
    <property type="match status" value="1"/>
</dbReference>
<dbReference type="InterPro" id="IPR004843">
    <property type="entry name" value="Calcineurin-like_PHP"/>
</dbReference>
<dbReference type="Gene3D" id="3.60.21.10">
    <property type="match status" value="1"/>
</dbReference>
<evidence type="ECO:0000313" key="2">
    <source>
        <dbReference type="EMBL" id="MBW8198887.1"/>
    </source>
</evidence>
<dbReference type="EMBL" id="JAHZSV010000003">
    <property type="protein sequence ID" value="MBW8198887.1"/>
    <property type="molecule type" value="Genomic_DNA"/>
</dbReference>
<comment type="caution">
    <text evidence="2">The sequence shown here is derived from an EMBL/GenBank/DDBJ whole genome shotgun (WGS) entry which is preliminary data.</text>
</comment>
<dbReference type="InterPro" id="IPR006311">
    <property type="entry name" value="TAT_signal"/>
</dbReference>
<dbReference type="SUPFAM" id="SSF56300">
    <property type="entry name" value="Metallo-dependent phosphatases"/>
    <property type="match status" value="1"/>
</dbReference>
<reference evidence="2 3" key="1">
    <citation type="submission" date="2021-08" db="EMBL/GenBank/DDBJ databases">
        <title>Muricauda profundi sp. nov., a marine bacterium isolated from deep seawater of the Mariana Trench.</title>
        <authorList>
            <person name="Wei Y."/>
        </authorList>
    </citation>
    <scope>NUCLEOTIDE SEQUENCE [LARGE SCALE GENOMIC DNA]</scope>
    <source>
        <strain evidence="2 3">W52</strain>
    </source>
</reference>
<protein>
    <submittedName>
        <fullName evidence="2">Metallophosphoesterase</fullName>
    </submittedName>
</protein>